<evidence type="ECO:0000313" key="3">
    <source>
        <dbReference type="EMBL" id="KUG15553.1"/>
    </source>
</evidence>
<keyword evidence="1" id="KW-0812">Transmembrane</keyword>
<feature type="transmembrane region" description="Helical" evidence="1">
    <location>
        <begin position="363"/>
        <end position="379"/>
    </location>
</feature>
<feature type="transmembrane region" description="Helical" evidence="1">
    <location>
        <begin position="12"/>
        <end position="33"/>
    </location>
</feature>
<keyword evidence="1" id="KW-1133">Transmembrane helix</keyword>
<feature type="domain" description="Glycosyltransferase RgtA/B/C/D-like" evidence="2">
    <location>
        <begin position="66"/>
        <end position="222"/>
    </location>
</feature>
<dbReference type="NCBIfam" id="TIGR03663">
    <property type="entry name" value="flippase activity-associated protein Agl23"/>
    <property type="match status" value="1"/>
</dbReference>
<protein>
    <recommendedName>
        <fullName evidence="2">Glycosyltransferase RgtA/B/C/D-like domain-containing protein</fullName>
    </recommendedName>
</protein>
<evidence type="ECO:0000259" key="2">
    <source>
        <dbReference type="Pfam" id="PF13231"/>
    </source>
</evidence>
<comment type="caution">
    <text evidence="3">The sequence shown here is derived from an EMBL/GenBank/DDBJ whole genome shotgun (WGS) entry which is preliminary data.</text>
</comment>
<dbReference type="InterPro" id="IPR019962">
    <property type="entry name" value="CHP03663"/>
</dbReference>
<accession>A0A0W8F406</accession>
<feature type="transmembrane region" description="Helical" evidence="1">
    <location>
        <begin position="338"/>
        <end position="357"/>
    </location>
</feature>
<dbReference type="AlphaFoldDB" id="A0A0W8F406"/>
<feature type="transmembrane region" description="Helical" evidence="1">
    <location>
        <begin position="185"/>
        <end position="201"/>
    </location>
</feature>
<feature type="transmembrane region" description="Helical" evidence="1">
    <location>
        <begin position="386"/>
        <end position="407"/>
    </location>
</feature>
<feature type="transmembrane region" description="Helical" evidence="1">
    <location>
        <begin position="86"/>
        <end position="105"/>
    </location>
</feature>
<dbReference type="Pfam" id="PF13231">
    <property type="entry name" value="PMT_2"/>
    <property type="match status" value="1"/>
</dbReference>
<feature type="transmembrane region" description="Helical" evidence="1">
    <location>
        <begin position="117"/>
        <end position="135"/>
    </location>
</feature>
<dbReference type="PANTHER" id="PTHR41710">
    <property type="entry name" value="GLYCOSYL TRANSFERASE, FAMILY 39"/>
    <property type="match status" value="1"/>
</dbReference>
<dbReference type="InterPro" id="IPR038731">
    <property type="entry name" value="RgtA/B/C-like"/>
</dbReference>
<sequence length="584" mass="67120">MTPGVLSRMRDSCSFGHLFLLIFLLGLGIRLFALDLKLFHHDEAIHAWFSYRLLTEGIYAYEPMYHGPFLYYVTAGMFSLFGDTDLVARLLPALFGAAIIPLIYAIYTMGYLDQRQALIAALFIAISPELVYFSRFLRHDIFQLFFTVLILTALLAYHERGKLRYAVLAGLAIGGGMTLKEDMPIFLIILGVFVLGLILTRRVSLKKTWLRDGIVAAVAAVAIMVLFYSSFGAHFEIIQTGWIAAYAHWVEMHGICRICGPWFFYILLFLLYEAPIFLLAVYGIAQFGIRHNPLPALVRAADERFRRRVKEEERDPCSNLPVSPSLRDQSVPWDRRELFFLFCITWMLVSMAAYAYIGEKVPWLIIHQLFPMIIVSVYLMTPKKTLVALGGCLFLILLTWHVAFVPADINEPIVQVQNSEDLRVVMQLIDVSDKVVIASENYWPLPWYYRGDRWEKMLFYGKVVDSSAIAQIDADMVITHDQNSYSSLEGYDRVTYRLSYWFSIYDNEHRIPEYYVMRDGKLGSINIHVFTKPGLYDKAGLTFPEGGDPNVLPVQEVAKEHYPVERWDQMFANFTFPFFASENI</sequence>
<dbReference type="PANTHER" id="PTHR41710:SF2">
    <property type="entry name" value="GLYCOSYL TRANSFERASE FAMILY 39_83 DOMAIN-CONTAINING PROTEIN"/>
    <property type="match status" value="1"/>
</dbReference>
<proteinExistence type="predicted"/>
<dbReference type="EMBL" id="LNQE01001550">
    <property type="protein sequence ID" value="KUG15553.1"/>
    <property type="molecule type" value="Genomic_DNA"/>
</dbReference>
<feature type="transmembrane region" description="Helical" evidence="1">
    <location>
        <begin position="262"/>
        <end position="285"/>
    </location>
</feature>
<organism evidence="3">
    <name type="scientific">hydrocarbon metagenome</name>
    <dbReference type="NCBI Taxonomy" id="938273"/>
    <lineage>
        <taxon>unclassified sequences</taxon>
        <taxon>metagenomes</taxon>
        <taxon>ecological metagenomes</taxon>
    </lineage>
</organism>
<feature type="transmembrane region" description="Helical" evidence="1">
    <location>
        <begin position="213"/>
        <end position="231"/>
    </location>
</feature>
<name>A0A0W8F406_9ZZZZ</name>
<gene>
    <name evidence="3" type="ORF">ASZ90_014798</name>
</gene>
<keyword evidence="1" id="KW-0472">Membrane</keyword>
<evidence type="ECO:0000256" key="1">
    <source>
        <dbReference type="SAM" id="Phobius"/>
    </source>
</evidence>
<feature type="transmembrane region" description="Helical" evidence="1">
    <location>
        <begin position="141"/>
        <end position="158"/>
    </location>
</feature>
<reference evidence="3" key="1">
    <citation type="journal article" date="2015" name="Proc. Natl. Acad. Sci. U.S.A.">
        <title>Networks of energetic and metabolic interactions define dynamics in microbial communities.</title>
        <authorList>
            <person name="Embree M."/>
            <person name="Liu J.K."/>
            <person name="Al-Bassam M.M."/>
            <person name="Zengler K."/>
        </authorList>
    </citation>
    <scope>NUCLEOTIDE SEQUENCE</scope>
</reference>